<feature type="transmembrane region" description="Helical" evidence="1">
    <location>
        <begin position="158"/>
        <end position="178"/>
    </location>
</feature>
<protein>
    <submittedName>
        <fullName evidence="2">Uncharacterized protein</fullName>
    </submittedName>
</protein>
<feature type="transmembrane region" description="Helical" evidence="1">
    <location>
        <begin position="252"/>
        <end position="269"/>
    </location>
</feature>
<dbReference type="EMBL" id="JACHIN010000008">
    <property type="protein sequence ID" value="MBB5080194.1"/>
    <property type="molecule type" value="Genomic_DNA"/>
</dbReference>
<feature type="transmembrane region" description="Helical" evidence="1">
    <location>
        <begin position="190"/>
        <end position="210"/>
    </location>
</feature>
<evidence type="ECO:0000313" key="3">
    <source>
        <dbReference type="Proteomes" id="UP000568380"/>
    </source>
</evidence>
<feature type="transmembrane region" description="Helical" evidence="1">
    <location>
        <begin position="316"/>
        <end position="334"/>
    </location>
</feature>
<keyword evidence="1" id="KW-1133">Transmembrane helix</keyword>
<proteinExistence type="predicted"/>
<feature type="transmembrane region" description="Helical" evidence="1">
    <location>
        <begin position="281"/>
        <end position="304"/>
    </location>
</feature>
<feature type="transmembrane region" description="Helical" evidence="1">
    <location>
        <begin position="361"/>
        <end position="383"/>
    </location>
</feature>
<evidence type="ECO:0000256" key="1">
    <source>
        <dbReference type="SAM" id="Phobius"/>
    </source>
</evidence>
<comment type="caution">
    <text evidence="2">The sequence shown here is derived from an EMBL/GenBank/DDBJ whole genome shotgun (WGS) entry which is preliminary data.</text>
</comment>
<name>A0A7W8A6X7_9ACTN</name>
<feature type="transmembrane region" description="Helical" evidence="1">
    <location>
        <begin position="222"/>
        <end position="240"/>
    </location>
</feature>
<keyword evidence="1" id="KW-0812">Transmembrane</keyword>
<feature type="transmembrane region" description="Helical" evidence="1">
    <location>
        <begin position="41"/>
        <end position="63"/>
    </location>
</feature>
<organism evidence="2 3">
    <name type="scientific">Nonomuraea endophytica</name>
    <dbReference type="NCBI Taxonomy" id="714136"/>
    <lineage>
        <taxon>Bacteria</taxon>
        <taxon>Bacillati</taxon>
        <taxon>Actinomycetota</taxon>
        <taxon>Actinomycetes</taxon>
        <taxon>Streptosporangiales</taxon>
        <taxon>Streptosporangiaceae</taxon>
        <taxon>Nonomuraea</taxon>
    </lineage>
</organism>
<accession>A0A7W8A6X7</accession>
<feature type="transmembrane region" description="Helical" evidence="1">
    <location>
        <begin position="130"/>
        <end position="152"/>
    </location>
</feature>
<dbReference type="Proteomes" id="UP000568380">
    <property type="component" value="Unassembled WGS sequence"/>
</dbReference>
<gene>
    <name evidence="2" type="ORF">HNR40_005681</name>
</gene>
<evidence type="ECO:0000313" key="2">
    <source>
        <dbReference type="EMBL" id="MBB5080194.1"/>
    </source>
</evidence>
<reference evidence="2 3" key="1">
    <citation type="submission" date="2020-08" db="EMBL/GenBank/DDBJ databases">
        <title>Genomic Encyclopedia of Type Strains, Phase IV (KMG-IV): sequencing the most valuable type-strain genomes for metagenomic binning, comparative biology and taxonomic classification.</title>
        <authorList>
            <person name="Goeker M."/>
        </authorList>
    </citation>
    <scope>NUCLEOTIDE SEQUENCE [LARGE SCALE GENOMIC DNA]</scope>
    <source>
        <strain evidence="2 3">DSM 45385</strain>
    </source>
</reference>
<dbReference type="AlphaFoldDB" id="A0A7W8A6X7"/>
<sequence>MKWTRHGFLAGAAGAVVVVWVAAYAVILVNSEQLPAPDAAILYLVGPPVVWAGTAALVLHHWWGSTLERMSVMDPPQRLLTTAVAALPERRREWGLAMIAELAGIEGRTARWQFALSSARAMLWLRPAGGWPALVLTAAAAVAAAVAAGTAMGTLAPGLTVLAASFTAIVGAMAVLTVARAPRLRLPAPIATALVVSGVAAAIVMTVIFFRTEPAAAQHLPPAAAIYVAAVLASCLWIALGAPRWLGTDRAAPRLATAGAVGFAAWFLVVNFMERNEPSPVVALLTAPLIVGAPLAAFIVPAFVAGRVGRSFRAGLRAAIWTVAAAIPLTYAVWLPQGLSGGVSLVDESGLAPVSANLADALTICLVVLPLIGLPLAVFAAALGARLPSSAADPGDTP</sequence>
<feature type="transmembrane region" description="Helical" evidence="1">
    <location>
        <begin position="7"/>
        <end position="29"/>
    </location>
</feature>
<dbReference type="RefSeq" id="WP_184966495.1">
    <property type="nucleotide sequence ID" value="NZ_JACHIN010000008.1"/>
</dbReference>
<keyword evidence="1" id="KW-0472">Membrane</keyword>
<keyword evidence="3" id="KW-1185">Reference proteome</keyword>